<dbReference type="InterPro" id="IPR013320">
    <property type="entry name" value="ConA-like_dom_sf"/>
</dbReference>
<protein>
    <recommendedName>
        <fullName evidence="6">LamG-like jellyroll fold domain-containing protein</fullName>
    </recommendedName>
</protein>
<organism evidence="4 5">
    <name type="scientific">Fimbriimonas ginsengisoli Gsoil 348</name>
    <dbReference type="NCBI Taxonomy" id="661478"/>
    <lineage>
        <taxon>Bacteria</taxon>
        <taxon>Bacillati</taxon>
        <taxon>Armatimonadota</taxon>
        <taxon>Fimbriimonadia</taxon>
        <taxon>Fimbriimonadales</taxon>
        <taxon>Fimbriimonadaceae</taxon>
        <taxon>Fimbriimonas</taxon>
    </lineage>
</organism>
<proteinExistence type="predicted"/>
<gene>
    <name evidence="4" type="ORF">OP10G_2727</name>
</gene>
<accession>A0A068NTN3</accession>
<dbReference type="STRING" id="661478.OP10G_2727"/>
<dbReference type="Pfam" id="PF07587">
    <property type="entry name" value="PSD1"/>
    <property type="match status" value="1"/>
</dbReference>
<keyword evidence="5" id="KW-1185">Reference proteome</keyword>
<dbReference type="Pfam" id="PF13385">
    <property type="entry name" value="Laminin_G_3"/>
    <property type="match status" value="1"/>
</dbReference>
<dbReference type="eggNOG" id="COG2010">
    <property type="taxonomic scope" value="Bacteria"/>
</dbReference>
<evidence type="ECO:0000259" key="3">
    <source>
        <dbReference type="Pfam" id="PF07635"/>
    </source>
</evidence>
<dbReference type="AlphaFoldDB" id="A0A068NTN3"/>
<dbReference type="PANTHER" id="PTHR35889">
    <property type="entry name" value="CYCLOINULO-OLIGOSACCHARIDE FRUCTANOTRANSFERASE-RELATED"/>
    <property type="match status" value="1"/>
</dbReference>
<feature type="domain" description="DUF1553" evidence="2">
    <location>
        <begin position="746"/>
        <end position="1002"/>
    </location>
</feature>
<evidence type="ECO:0000259" key="2">
    <source>
        <dbReference type="Pfam" id="PF07587"/>
    </source>
</evidence>
<feature type="domain" description="Cytochrome C Planctomycete-type" evidence="3">
    <location>
        <begin position="56"/>
        <end position="115"/>
    </location>
</feature>
<dbReference type="PANTHER" id="PTHR35889:SF3">
    <property type="entry name" value="F-BOX DOMAIN-CONTAINING PROTEIN"/>
    <property type="match status" value="1"/>
</dbReference>
<dbReference type="GO" id="GO:0020037">
    <property type="term" value="F:heme binding"/>
    <property type="evidence" value="ECO:0007669"/>
    <property type="project" value="InterPro"/>
</dbReference>
<reference evidence="4 5" key="1">
    <citation type="journal article" date="2014" name="PLoS ONE">
        <title>The first complete genome sequence of the class fimbriimonadia in the phylum armatimonadetes.</title>
        <authorList>
            <person name="Hu Z.Y."/>
            <person name="Wang Y.Z."/>
            <person name="Im W.T."/>
            <person name="Wang S.Y."/>
            <person name="Zhao G.P."/>
            <person name="Zheng H.J."/>
            <person name="Quan Z.X."/>
        </authorList>
    </citation>
    <scope>NUCLEOTIDE SEQUENCE [LARGE SCALE GENOMIC DNA]</scope>
    <source>
        <strain evidence="4">Gsoil 348</strain>
    </source>
</reference>
<dbReference type="InterPro" id="IPR022655">
    <property type="entry name" value="DUF1553"/>
</dbReference>
<name>A0A068NTN3_FIMGI</name>
<evidence type="ECO:0008006" key="6">
    <source>
        <dbReference type="Google" id="ProtNLM"/>
    </source>
</evidence>
<feature type="domain" description="DUF1549" evidence="1">
    <location>
        <begin position="165"/>
        <end position="371"/>
    </location>
</feature>
<dbReference type="EMBL" id="CP007139">
    <property type="protein sequence ID" value="AIE86095.1"/>
    <property type="molecule type" value="Genomic_DNA"/>
</dbReference>
<dbReference type="InterPro" id="IPR011429">
    <property type="entry name" value="Cyt_c_Planctomycete-type"/>
</dbReference>
<dbReference type="InterPro" id="IPR036909">
    <property type="entry name" value="Cyt_c-like_dom_sf"/>
</dbReference>
<dbReference type="RefSeq" id="WP_052547755.1">
    <property type="nucleotide sequence ID" value="NZ_CP007139.1"/>
</dbReference>
<dbReference type="Pfam" id="PF07635">
    <property type="entry name" value="PSCyt1"/>
    <property type="match status" value="1"/>
</dbReference>
<dbReference type="SUPFAM" id="SSF49899">
    <property type="entry name" value="Concanavalin A-like lectins/glucanases"/>
    <property type="match status" value="1"/>
</dbReference>
<dbReference type="GO" id="GO:0009055">
    <property type="term" value="F:electron transfer activity"/>
    <property type="evidence" value="ECO:0007669"/>
    <property type="project" value="InterPro"/>
</dbReference>
<dbReference type="OrthoDB" id="127107at2"/>
<evidence type="ECO:0000313" key="4">
    <source>
        <dbReference type="EMBL" id="AIE86095.1"/>
    </source>
</evidence>
<dbReference type="Pfam" id="PF07583">
    <property type="entry name" value="PSCyt2"/>
    <property type="match status" value="1"/>
</dbReference>
<dbReference type="KEGG" id="fgi:OP10G_2727"/>
<dbReference type="HOGENOM" id="CLU_005632_1_0_0"/>
<sequence>MRTLSPSPRAFRALLQFGCVGLFVTGAWSTTLKASPKPIKKTIDFNRDVRPIITKCFTCHGHDPKQVAAGLRLDDGPSAKKPLKDGTIAIVPFHPEQSMLISRINAPPEMIMPPKSSNKILSAEEKQTLKQWILEGAEYKPHWGFVAATRPAVPTVKLKSWPKNPIDNFILAKMEEKGLKPSPEADKRTLIRRVTLDIAGLPPTPSEVDAFLKDTKPGAYERVVDRLLASPRYGERMAMDWMDYARYADSNGYQADWERFQWRWRDWVIDAFNKNMPYDRFTVEQIAGDMLPNATMEQKLATGFNRNHRINTEGGVVAEEWRVENVIDRVETTSAVWLGLTAGCARCHDHKYDPITQKDFYSLFAYFNNVPESGTGEERPVDHPPVMKAPTPEQSARMALLQGQVDKLNAKIAAQVEANSDKISDWKVAIPDSPALHEGLVGRYRLSNPLALTAGDAPAPKPGGKLTYDVGRCSGAANVGENAYVDLGSAGDFDSRDHFSYGGWIRPNRGGGSPISHMDMGHDYRGWDIFMNGDRPATHLIDSWPDNAFKVVSQVPIPMGKWSHVLVTYDGSMQPSGVRIYINGQAVPTMVEGAGKLTGTLKTPVSTKIGRRSDGDVFDGQVDDVVLYRRALSPDDAKSLADANPAIPLLAIPPDKRTKEQRTEIGRGWLLEHDPSFAQLAKQEDRAVMERNQLDSEISPVMVMEEMPKPRDAFVLQRGQYDHHGAKVTAAIPAALRIPGKTFANNRLGLAKWIVDPKNPLTGRVTVNRLWDRFFGAGIVPTVEDFGTRADFPTHPELLDWLATDFVSGWNLKKTIRQIVTSATYRQSSKVTAALMKVDPTNKYLARGPRFRMNAEVLRDQAMYVGGMLTEKLGGPSVRPYQPAGVWDDINVYGNLRNYRHDEGPNLHRRSLYTIWKRTAAPPTMTLFDVPTRETCRVRRARTDTPLQALTMLNDVTYVEASRALAIRMLREGGPTAESRLGFAFKVTLSRAPSAEEKQVLLAGLKRRLAHYRADRKAADEVMLQGDLLNDPWLDNADVAAYTILASTILNLDETVTRE</sequence>
<dbReference type="SUPFAM" id="SSF46626">
    <property type="entry name" value="Cytochrome c"/>
    <property type="match status" value="1"/>
</dbReference>
<dbReference type="Proteomes" id="UP000027982">
    <property type="component" value="Chromosome"/>
</dbReference>
<dbReference type="InterPro" id="IPR011444">
    <property type="entry name" value="DUF1549"/>
</dbReference>
<dbReference type="Gene3D" id="2.60.120.200">
    <property type="match status" value="1"/>
</dbReference>
<evidence type="ECO:0000259" key="1">
    <source>
        <dbReference type="Pfam" id="PF07583"/>
    </source>
</evidence>
<evidence type="ECO:0000313" key="5">
    <source>
        <dbReference type="Proteomes" id="UP000027982"/>
    </source>
</evidence>